<evidence type="ECO:0000313" key="2">
    <source>
        <dbReference type="Proteomes" id="UP000232875"/>
    </source>
</evidence>
<gene>
    <name evidence="1" type="primary">PDE1</name>
    <name evidence="1" type="ORF">MVES_000623</name>
</gene>
<dbReference type="GO" id="GO:0047555">
    <property type="term" value="F:3',5'-cyclic-GMP phosphodiesterase activity"/>
    <property type="evidence" value="ECO:0007669"/>
    <property type="project" value="TreeGrafter"/>
</dbReference>
<accession>A0A2N1JGV6</accession>
<dbReference type="Proteomes" id="UP000232875">
    <property type="component" value="Unassembled WGS sequence"/>
</dbReference>
<dbReference type="PANTHER" id="PTHR28283">
    <property type="entry name" value="3',5'-CYCLIC-NUCLEOTIDE PHOSPHODIESTERASE 1"/>
    <property type="match status" value="1"/>
</dbReference>
<proteinExistence type="predicted"/>
<dbReference type="Gene3D" id="3.60.15.10">
    <property type="entry name" value="Ribonuclease Z/Hydroxyacylglutathione hydrolase-like"/>
    <property type="match status" value="1"/>
</dbReference>
<dbReference type="Pfam" id="PF02112">
    <property type="entry name" value="PDEase_II"/>
    <property type="match status" value="1"/>
</dbReference>
<evidence type="ECO:0000313" key="1">
    <source>
        <dbReference type="EMBL" id="PKI85780.1"/>
    </source>
</evidence>
<keyword evidence="2" id="KW-1185">Reference proteome</keyword>
<dbReference type="AlphaFoldDB" id="A0A2N1JGV6"/>
<sequence>MQAAVMDVRRRRSWLAEQEGGLYSMGEGAIASRTRASALSDRMADAPQAPAFTFVCLGVSGGPLETNCSGYIMKPGDQPWDKGATLVEGGSWLGALVRILEDPDNTAFADAPFPPGISAESRAEMLNAWVSQVLISHGHLDHTLGLILASASQRSQRSIYGFKDTLDSLLGVFNGRIWPRLASYNASDPLAFYHLRPMDVGIPLLLHPGISVVPYAISHGMSILEEGADAHSQFDMPVPDACSLGPIAHCVSTAFMLTNCRLDRDVLVRCNISLTQFLGDVEPDSIGGMHLNKMLWEKIAPRVAAKKMTTMFIECSFDSQLPDSLLFGHLTPLHLYAELRSLAMCVCQARNAAHPTRTHELDQSLADLTCVITHIKAMHLPCVLPSTVNVGMPENMPKEMGKPVDVCNNCSHALPIPLPEIIERELAELEAKERLGVKFIIAKQGLRIGSYTRSAHARMLNL</sequence>
<dbReference type="InterPro" id="IPR000396">
    <property type="entry name" value="Pdiesterase2"/>
</dbReference>
<protein>
    <submittedName>
        <fullName evidence="1">Pde1p</fullName>
    </submittedName>
</protein>
<dbReference type="SUPFAM" id="SSF56281">
    <property type="entry name" value="Metallo-hydrolase/oxidoreductase"/>
    <property type="match status" value="1"/>
</dbReference>
<dbReference type="CDD" id="cd07735">
    <property type="entry name" value="class_II_PDE_MBL-fold"/>
    <property type="match status" value="1"/>
</dbReference>
<dbReference type="GO" id="GO:1902660">
    <property type="term" value="P:negative regulation of glucose mediated signaling pathway"/>
    <property type="evidence" value="ECO:0007669"/>
    <property type="project" value="TreeGrafter"/>
</dbReference>
<dbReference type="GO" id="GO:0004115">
    <property type="term" value="F:3',5'-cyclic-AMP phosphodiesterase activity"/>
    <property type="evidence" value="ECO:0007669"/>
    <property type="project" value="InterPro"/>
</dbReference>
<dbReference type="PANTHER" id="PTHR28283:SF1">
    <property type="entry name" value="3',5'-CYCLIC-NUCLEOTIDE PHOSPHODIESTERASE 1"/>
    <property type="match status" value="1"/>
</dbReference>
<dbReference type="OrthoDB" id="258495at2759"/>
<dbReference type="EMBL" id="KZ454987">
    <property type="protein sequence ID" value="PKI85780.1"/>
    <property type="molecule type" value="Genomic_DNA"/>
</dbReference>
<reference evidence="1 2" key="1">
    <citation type="submission" date="2017-10" db="EMBL/GenBank/DDBJ databases">
        <title>A novel species of cold-tolerant Malassezia isolated from bats.</title>
        <authorList>
            <person name="Lorch J.M."/>
            <person name="Palmer J.M."/>
            <person name="Vanderwolf K.J."/>
            <person name="Schmidt K.Z."/>
            <person name="Verant M.L."/>
            <person name="Weller T.J."/>
            <person name="Blehert D.S."/>
        </authorList>
    </citation>
    <scope>NUCLEOTIDE SEQUENCE [LARGE SCALE GENOMIC DNA]</scope>
    <source>
        <strain evidence="1 2">NWHC:44797-103</strain>
    </source>
</reference>
<dbReference type="InterPro" id="IPR036866">
    <property type="entry name" value="RibonucZ/Hydroxyglut_hydro"/>
</dbReference>
<name>A0A2N1JGV6_9BASI</name>
<organism evidence="1 2">
    <name type="scientific">Malassezia vespertilionis</name>
    <dbReference type="NCBI Taxonomy" id="2020962"/>
    <lineage>
        <taxon>Eukaryota</taxon>
        <taxon>Fungi</taxon>
        <taxon>Dikarya</taxon>
        <taxon>Basidiomycota</taxon>
        <taxon>Ustilaginomycotina</taxon>
        <taxon>Malasseziomycetes</taxon>
        <taxon>Malasseziales</taxon>
        <taxon>Malasseziaceae</taxon>
        <taxon>Malassezia</taxon>
    </lineage>
</organism>
<dbReference type="GO" id="GO:0006198">
    <property type="term" value="P:cAMP catabolic process"/>
    <property type="evidence" value="ECO:0007669"/>
    <property type="project" value="InterPro"/>
</dbReference>
<dbReference type="PRINTS" id="PR00388">
    <property type="entry name" value="PDIESTERASE2"/>
</dbReference>
<dbReference type="STRING" id="2020962.A0A2N1JGV6"/>